<dbReference type="EMBL" id="GBRH01183270">
    <property type="protein sequence ID" value="JAE14626.1"/>
    <property type="molecule type" value="Transcribed_RNA"/>
</dbReference>
<dbReference type="AlphaFoldDB" id="A0A0A9FWG3"/>
<proteinExistence type="predicted"/>
<sequence length="30" mass="3556">MSSFFLINLFILGVFSFGWRNNIFPSCIWV</sequence>
<reference evidence="1" key="2">
    <citation type="journal article" date="2015" name="Data Brief">
        <title>Shoot transcriptome of the giant reed, Arundo donax.</title>
        <authorList>
            <person name="Barrero R.A."/>
            <person name="Guerrero F.D."/>
            <person name="Moolhuijzen P."/>
            <person name="Goolsby J.A."/>
            <person name="Tidwell J."/>
            <person name="Bellgard S.E."/>
            <person name="Bellgard M.I."/>
        </authorList>
    </citation>
    <scope>NUCLEOTIDE SEQUENCE</scope>
    <source>
        <tissue evidence="1">Shoot tissue taken approximately 20 cm above the soil surface</tissue>
    </source>
</reference>
<reference evidence="1" key="1">
    <citation type="submission" date="2014-09" db="EMBL/GenBank/DDBJ databases">
        <authorList>
            <person name="Magalhaes I.L.F."/>
            <person name="Oliveira U."/>
            <person name="Santos F.R."/>
            <person name="Vidigal T.H.D.A."/>
            <person name="Brescovit A.D."/>
            <person name="Santos A.J."/>
        </authorList>
    </citation>
    <scope>NUCLEOTIDE SEQUENCE</scope>
    <source>
        <tissue evidence="1">Shoot tissue taken approximately 20 cm above the soil surface</tissue>
    </source>
</reference>
<organism evidence="1">
    <name type="scientific">Arundo donax</name>
    <name type="common">Giant reed</name>
    <name type="synonym">Donax arundinaceus</name>
    <dbReference type="NCBI Taxonomy" id="35708"/>
    <lineage>
        <taxon>Eukaryota</taxon>
        <taxon>Viridiplantae</taxon>
        <taxon>Streptophyta</taxon>
        <taxon>Embryophyta</taxon>
        <taxon>Tracheophyta</taxon>
        <taxon>Spermatophyta</taxon>
        <taxon>Magnoliopsida</taxon>
        <taxon>Liliopsida</taxon>
        <taxon>Poales</taxon>
        <taxon>Poaceae</taxon>
        <taxon>PACMAD clade</taxon>
        <taxon>Arundinoideae</taxon>
        <taxon>Arundineae</taxon>
        <taxon>Arundo</taxon>
    </lineage>
</organism>
<protein>
    <submittedName>
        <fullName evidence="1">Uncharacterized protein</fullName>
    </submittedName>
</protein>
<accession>A0A0A9FWG3</accession>
<evidence type="ECO:0000313" key="1">
    <source>
        <dbReference type="EMBL" id="JAE14626.1"/>
    </source>
</evidence>
<name>A0A0A9FWG3_ARUDO</name>